<protein>
    <submittedName>
        <fullName evidence="1">Uncharacterized protein</fullName>
    </submittedName>
</protein>
<evidence type="ECO:0000313" key="1">
    <source>
        <dbReference type="EMBL" id="CAI65271.1"/>
    </source>
</evidence>
<proteinExistence type="predicted"/>
<reference evidence="1" key="1">
    <citation type="journal article" date="2005" name="Appl. Environ. Microbiol.">
        <title>European origin of Bradyrhizobium populations infecting lupins and serradella in soils of Western Australia and South Africa.</title>
        <authorList>
            <person name="Stepkowski T."/>
            <person name="Moulin L."/>
            <person name="Krzyzanska A."/>
            <person name="McInnes A."/>
            <person name="Law I.J."/>
            <person name="Howieson J."/>
        </authorList>
    </citation>
    <scope>NUCLEOTIDE SEQUENCE</scope>
    <source>
        <strain evidence="1">WSM1790</strain>
    </source>
</reference>
<feature type="non-terminal residue" evidence="1">
    <location>
        <position position="1"/>
    </location>
</feature>
<dbReference type="EMBL" id="AJ890286">
    <property type="protein sequence ID" value="CAI65271.1"/>
    <property type="molecule type" value="Genomic_DNA"/>
</dbReference>
<name>Q335F4_9BRAD</name>
<organism evidence="1">
    <name type="scientific">Bradyrhizobium sp. WSM1790</name>
    <dbReference type="NCBI Taxonomy" id="318997"/>
    <lineage>
        <taxon>Bacteria</taxon>
        <taxon>Pseudomonadati</taxon>
        <taxon>Pseudomonadota</taxon>
        <taxon>Alphaproteobacteria</taxon>
        <taxon>Hyphomicrobiales</taxon>
        <taxon>Nitrobacteraceae</taxon>
        <taxon>Bradyrhizobium</taxon>
    </lineage>
</organism>
<sequence>YMPFTSVELTSRQFALTSQPVRSCRLKAPNAFATRPNLSRVHSSQIVRKMQEKSPVDLVRMAHALDVISVVDSDPSVCEALTGALCLTGDNCESVQCADEFSQFSRSRSTSCLIANVQWPGVAGPQLCQHLAAASVSHSPVKPFIESERLACINSIVKRQTVHARQL</sequence>
<dbReference type="InterPro" id="IPR011006">
    <property type="entry name" value="CheY-like_superfamily"/>
</dbReference>
<accession>Q335F4</accession>
<dbReference type="SUPFAM" id="SSF52172">
    <property type="entry name" value="CheY-like"/>
    <property type="match status" value="1"/>
</dbReference>
<dbReference type="AlphaFoldDB" id="Q335F4"/>